<dbReference type="Proteomes" id="UP000233551">
    <property type="component" value="Unassembled WGS sequence"/>
</dbReference>
<evidence type="ECO:0000259" key="1">
    <source>
        <dbReference type="Pfam" id="PF13456"/>
    </source>
</evidence>
<evidence type="ECO:0000313" key="2">
    <source>
        <dbReference type="EMBL" id="PKI37272.1"/>
    </source>
</evidence>
<protein>
    <recommendedName>
        <fullName evidence="1">RNase H type-1 domain-containing protein</fullName>
    </recommendedName>
</protein>
<dbReference type="CDD" id="cd09279">
    <property type="entry name" value="RNase_HI_like"/>
    <property type="match status" value="1"/>
</dbReference>
<dbReference type="SUPFAM" id="SSF53098">
    <property type="entry name" value="Ribonuclease H-like"/>
    <property type="match status" value="1"/>
</dbReference>
<dbReference type="InterPro" id="IPR002156">
    <property type="entry name" value="RNaseH_domain"/>
</dbReference>
<sequence>MGSSLDSPSHSEYGLCGRQFGWVDIPKPRCIGIAHACPDEIKFGCAHPVAAKIDFPCTNNVAEYEACILGLQAVIDFKVKELEVFGDSMLTIFQTLGQWKTKDAKLVPYHEYLERLTENFEDISFTYTPRMMCAPEFNLVGARMREAYETRLGSIHLPGDARRTRVRRSRHLPFYDLRVEGRQVTRV</sequence>
<reference evidence="2 3" key="1">
    <citation type="submission" date="2017-11" db="EMBL/GenBank/DDBJ databases">
        <title>De-novo sequencing of pomegranate (Punica granatum L.) genome.</title>
        <authorList>
            <person name="Akparov Z."/>
            <person name="Amiraslanov A."/>
            <person name="Hajiyeva S."/>
            <person name="Abbasov M."/>
            <person name="Kaur K."/>
            <person name="Hamwieh A."/>
            <person name="Solovyev V."/>
            <person name="Salamov A."/>
            <person name="Braich B."/>
            <person name="Kosarev P."/>
            <person name="Mahmoud A."/>
            <person name="Hajiyev E."/>
            <person name="Babayeva S."/>
            <person name="Izzatullayeva V."/>
            <person name="Mammadov A."/>
            <person name="Mammadov A."/>
            <person name="Sharifova S."/>
            <person name="Ojaghi J."/>
            <person name="Eynullazada K."/>
            <person name="Bayramov B."/>
            <person name="Abdulazimova A."/>
            <person name="Shahmuradov I."/>
        </authorList>
    </citation>
    <scope>NUCLEOTIDE SEQUENCE [LARGE SCALE GENOMIC DNA]</scope>
    <source>
        <strain evidence="3">cv. AG2017</strain>
        <tissue evidence="2">Leaf</tissue>
    </source>
</reference>
<dbReference type="GO" id="GO:0003676">
    <property type="term" value="F:nucleic acid binding"/>
    <property type="evidence" value="ECO:0007669"/>
    <property type="project" value="InterPro"/>
</dbReference>
<name>A0A2I0HZZ4_PUNGR</name>
<keyword evidence="3" id="KW-1185">Reference proteome</keyword>
<dbReference type="PANTHER" id="PTHR48475:SF1">
    <property type="entry name" value="RNASE H TYPE-1 DOMAIN-CONTAINING PROTEIN"/>
    <property type="match status" value="1"/>
</dbReference>
<dbReference type="Gene3D" id="3.30.420.10">
    <property type="entry name" value="Ribonuclease H-like superfamily/Ribonuclease H"/>
    <property type="match status" value="1"/>
</dbReference>
<feature type="domain" description="RNase H type-1" evidence="1">
    <location>
        <begin position="57"/>
        <end position="131"/>
    </location>
</feature>
<dbReference type="InterPro" id="IPR012337">
    <property type="entry name" value="RNaseH-like_sf"/>
</dbReference>
<gene>
    <name evidence="2" type="ORF">CRG98_042335</name>
</gene>
<dbReference type="EMBL" id="PGOL01004493">
    <property type="protein sequence ID" value="PKI37272.1"/>
    <property type="molecule type" value="Genomic_DNA"/>
</dbReference>
<accession>A0A2I0HZZ4</accession>
<dbReference type="AlphaFoldDB" id="A0A2I0HZZ4"/>
<dbReference type="PANTHER" id="PTHR48475">
    <property type="entry name" value="RIBONUCLEASE H"/>
    <property type="match status" value="1"/>
</dbReference>
<evidence type="ECO:0000313" key="3">
    <source>
        <dbReference type="Proteomes" id="UP000233551"/>
    </source>
</evidence>
<organism evidence="2 3">
    <name type="scientific">Punica granatum</name>
    <name type="common">Pomegranate</name>
    <dbReference type="NCBI Taxonomy" id="22663"/>
    <lineage>
        <taxon>Eukaryota</taxon>
        <taxon>Viridiplantae</taxon>
        <taxon>Streptophyta</taxon>
        <taxon>Embryophyta</taxon>
        <taxon>Tracheophyta</taxon>
        <taxon>Spermatophyta</taxon>
        <taxon>Magnoliopsida</taxon>
        <taxon>eudicotyledons</taxon>
        <taxon>Gunneridae</taxon>
        <taxon>Pentapetalae</taxon>
        <taxon>rosids</taxon>
        <taxon>malvids</taxon>
        <taxon>Myrtales</taxon>
        <taxon>Lythraceae</taxon>
        <taxon>Punica</taxon>
    </lineage>
</organism>
<dbReference type="GO" id="GO:0004523">
    <property type="term" value="F:RNA-DNA hybrid ribonuclease activity"/>
    <property type="evidence" value="ECO:0007669"/>
    <property type="project" value="InterPro"/>
</dbReference>
<dbReference type="STRING" id="22663.A0A2I0HZZ4"/>
<dbReference type="InterPro" id="IPR036397">
    <property type="entry name" value="RNaseH_sf"/>
</dbReference>
<dbReference type="Pfam" id="PF13456">
    <property type="entry name" value="RVT_3"/>
    <property type="match status" value="1"/>
</dbReference>
<proteinExistence type="predicted"/>
<comment type="caution">
    <text evidence="2">The sequence shown here is derived from an EMBL/GenBank/DDBJ whole genome shotgun (WGS) entry which is preliminary data.</text>
</comment>